<evidence type="ECO:0000313" key="5">
    <source>
        <dbReference type="Proteomes" id="UP000215137"/>
    </source>
</evidence>
<protein>
    <recommendedName>
        <fullName evidence="3">ZinT domain-containing protein</fullName>
    </recommendedName>
</protein>
<sequence>MLTYEAGNQVVRYSFKRVDGDQAAPKFVQFSDHRIYPTPSAHFHMYLGNDIRKLS</sequence>
<evidence type="ECO:0000313" key="4">
    <source>
        <dbReference type="EMBL" id="ASV66761.1"/>
    </source>
</evidence>
<gene>
    <name evidence="4" type="ORF">CKF48_05160</name>
</gene>
<dbReference type="Proteomes" id="UP000215137">
    <property type="component" value="Chromosome"/>
</dbReference>
<dbReference type="Pfam" id="PF09223">
    <property type="entry name" value="ZinT"/>
    <property type="match status" value="1"/>
</dbReference>
<dbReference type="Gene3D" id="2.40.128.20">
    <property type="match status" value="1"/>
</dbReference>
<keyword evidence="1" id="KW-0732">Signal</keyword>
<dbReference type="KEGG" id="bko:CKF48_05160"/>
<proteinExistence type="predicted"/>
<dbReference type="InterPro" id="IPR012674">
    <property type="entry name" value="Calycin"/>
</dbReference>
<reference evidence="4 5" key="1">
    <citation type="submission" date="2017-08" db="EMBL/GenBank/DDBJ databases">
        <title>Complete Genome Sequence of Bacillus kochii Oregon-R-modENCODE STRAIN BDGP4, isolated from Drosophila melanogaster gut.</title>
        <authorList>
            <person name="Wan K.H."/>
            <person name="Yu C."/>
            <person name="Park S."/>
            <person name="Hammonds A.S."/>
            <person name="Booth B.W."/>
            <person name="Celniker S.E."/>
        </authorList>
    </citation>
    <scope>NUCLEOTIDE SEQUENCE [LARGE SCALE GENOMIC DNA]</scope>
    <source>
        <strain evidence="4 5">BDGP4</strain>
    </source>
</reference>
<feature type="domain" description="ZinT" evidence="3">
    <location>
        <begin position="1"/>
        <end position="52"/>
    </location>
</feature>
<accession>A0A248TEY2</accession>
<dbReference type="EMBL" id="CP022983">
    <property type="protein sequence ID" value="ASV66761.1"/>
    <property type="molecule type" value="Genomic_DNA"/>
</dbReference>
<dbReference type="InterPro" id="IPR015304">
    <property type="entry name" value="ZinT_dom"/>
</dbReference>
<evidence type="ECO:0000256" key="1">
    <source>
        <dbReference type="ARBA" id="ARBA00022729"/>
    </source>
</evidence>
<dbReference type="RefSeq" id="WP_095370336.1">
    <property type="nucleotide sequence ID" value="NZ_JARMDJ010000025.1"/>
</dbReference>
<dbReference type="GO" id="GO:0008270">
    <property type="term" value="F:zinc ion binding"/>
    <property type="evidence" value="ECO:0007669"/>
    <property type="project" value="InterPro"/>
</dbReference>
<evidence type="ECO:0000256" key="2">
    <source>
        <dbReference type="ARBA" id="ARBA00022833"/>
    </source>
</evidence>
<keyword evidence="2" id="KW-0862">Zinc</keyword>
<evidence type="ECO:0000259" key="3">
    <source>
        <dbReference type="Pfam" id="PF09223"/>
    </source>
</evidence>
<dbReference type="AlphaFoldDB" id="A0A248TEY2"/>
<name>A0A248TEY2_9BACI</name>
<organism evidence="4 5">
    <name type="scientific">Cytobacillus kochii</name>
    <dbReference type="NCBI Taxonomy" id="859143"/>
    <lineage>
        <taxon>Bacteria</taxon>
        <taxon>Bacillati</taxon>
        <taxon>Bacillota</taxon>
        <taxon>Bacilli</taxon>
        <taxon>Bacillales</taxon>
        <taxon>Bacillaceae</taxon>
        <taxon>Cytobacillus</taxon>
    </lineage>
</organism>
<dbReference type="SUPFAM" id="SSF50814">
    <property type="entry name" value="Lipocalins"/>
    <property type="match status" value="1"/>
</dbReference>
<keyword evidence="5" id="KW-1185">Reference proteome</keyword>